<dbReference type="PANTHER" id="PTHR42715">
    <property type="entry name" value="BETA-GLUCOSIDASE"/>
    <property type="match status" value="1"/>
</dbReference>
<feature type="domain" description="Fibronectin type III-like" evidence="6">
    <location>
        <begin position="686"/>
        <end position="757"/>
    </location>
</feature>
<dbReference type="EMBL" id="KF540239">
    <property type="protein sequence ID" value="AIF26600.1"/>
    <property type="molecule type" value="Genomic_DNA"/>
</dbReference>
<reference evidence="7" key="1">
    <citation type="submission" date="2013-08" db="EMBL/GenBank/DDBJ databases">
        <title>Comparison of modified E. coli strains.</title>
        <authorList>
            <person name="Juergensen J."/>
            <person name="Bonge A."/>
            <person name="Streit W.R."/>
        </authorList>
    </citation>
    <scope>NUCLEOTIDE SEQUENCE</scope>
</reference>
<dbReference type="InterPro" id="IPR036962">
    <property type="entry name" value="Glyco_hydro_3_N_sf"/>
</dbReference>
<dbReference type="Pfam" id="PF01915">
    <property type="entry name" value="Glyco_hydro_3_C"/>
    <property type="match status" value="1"/>
</dbReference>
<dbReference type="InterPro" id="IPR036881">
    <property type="entry name" value="Glyco_hydro_3_C_sf"/>
</dbReference>
<evidence type="ECO:0000256" key="5">
    <source>
        <dbReference type="SAM" id="SignalP"/>
    </source>
</evidence>
<keyword evidence="5" id="KW-0732">Signal</keyword>
<dbReference type="Gene3D" id="2.60.40.10">
    <property type="entry name" value="Immunoglobulins"/>
    <property type="match status" value="1"/>
</dbReference>
<protein>
    <submittedName>
        <fullName evidence="7">Putative beta-glucosidase</fullName>
    </submittedName>
</protein>
<keyword evidence="4" id="KW-0326">Glycosidase</keyword>
<organism evidence="7">
    <name type="scientific">uncultured bacterium fosmid pJB69A5</name>
    <dbReference type="NCBI Taxonomy" id="1478067"/>
    <lineage>
        <taxon>Bacteria</taxon>
        <taxon>environmental samples</taxon>
    </lineage>
</organism>
<comment type="similarity">
    <text evidence="1 4">Belongs to the glycosyl hydrolase 3 family.</text>
</comment>
<dbReference type="GO" id="GO:0005975">
    <property type="term" value="P:carbohydrate metabolic process"/>
    <property type="evidence" value="ECO:0007669"/>
    <property type="project" value="InterPro"/>
</dbReference>
<evidence type="ECO:0000256" key="3">
    <source>
        <dbReference type="ARBA" id="ARBA00023277"/>
    </source>
</evidence>
<dbReference type="InterPro" id="IPR001764">
    <property type="entry name" value="Glyco_hydro_3_N"/>
</dbReference>
<dbReference type="Pfam" id="PF00933">
    <property type="entry name" value="Glyco_hydro_3"/>
    <property type="match status" value="1"/>
</dbReference>
<sequence>MKKSVLLFATMIAAAIAANAQVKLSENNIDEVVKAMTLEEKASILVGGGWGSMMAGLGVPTGNLQNEVDGAAGITNPIDRLGIPGTIVADGPAGLRIAPTRQGDKNTYYCTAFPVGTVLACTWDTQLVENLLKAMGNEVHEYGVDVLLAPGQNIHRNPLCGRNFEYFSEDPILSGKISAAYIRGVQSQGVGVSAKHFAGNDQEINRQENDARISQRALREIYLRNFEIAVKEAQPWTLMSSYNKINGTYTQQSYDLLTTILRDEWGFNGIVMTDWGAKAGTVAAVHAQNDLMEAGSDKEKQRIIDGVNNGTLDIADVDRNVTNMLRYIVKTPHFKGYKYSNKPDLTAHAKQVREAGAQGMVLLKNSANTLPMKGIQKVALFGPQAYATVSGGTGSGSVNKKYMVNINEGLEAAGLTLDPAIVNFYKQVAAKEAAEKALGGGAQGGFDLMNSSITIEPGMSRAALKASVTRNDAAIIVIGRNAGEGDDRRLSDFNLSAAERALINDACDVYHEAGKKVIVVMNIGGVIETASWKAQPDAILCGWAAGQEMGHSVADVLTGKVNPSGKLSMTFPNNYFDIPSSRNFPYRGHEKAQSIDPGMEDLAEIMGFQIPSSEGMKDTDYTNYEEGIYVGYRYFNSADVEVSYPFGYGLSYTTFAYSKPSVKATSDGGIQVSVTVKNTGSVAGKEAVQVYVSAPAGGLEKPASELKAFAKTRELQPGESQTLTMTCSGYYLASFNEGNSCFEKAAGQYTVMIGASIEDIRAKANVSLKAQSWQMHNAMPLQRPLNELSLKE</sequence>
<dbReference type="AlphaFoldDB" id="A0A0H3U7X4"/>
<dbReference type="Gene3D" id="3.40.50.1700">
    <property type="entry name" value="Glycoside hydrolase family 3 C-terminal domain"/>
    <property type="match status" value="1"/>
</dbReference>
<evidence type="ECO:0000313" key="7">
    <source>
        <dbReference type="EMBL" id="AIF26600.1"/>
    </source>
</evidence>
<dbReference type="InterPro" id="IPR002772">
    <property type="entry name" value="Glyco_hydro_3_C"/>
</dbReference>
<dbReference type="Pfam" id="PF14310">
    <property type="entry name" value="Fn3-like"/>
    <property type="match status" value="1"/>
</dbReference>
<evidence type="ECO:0000259" key="6">
    <source>
        <dbReference type="SMART" id="SM01217"/>
    </source>
</evidence>
<dbReference type="GO" id="GO:0004553">
    <property type="term" value="F:hydrolase activity, hydrolyzing O-glycosyl compounds"/>
    <property type="evidence" value="ECO:0007669"/>
    <property type="project" value="InterPro"/>
</dbReference>
<keyword evidence="3" id="KW-0119">Carbohydrate metabolism</keyword>
<dbReference type="PROSITE" id="PS00775">
    <property type="entry name" value="GLYCOSYL_HYDROL_F3"/>
    <property type="match status" value="1"/>
</dbReference>
<dbReference type="Gene3D" id="3.20.20.300">
    <property type="entry name" value="Glycoside hydrolase, family 3, N-terminal domain"/>
    <property type="match status" value="1"/>
</dbReference>
<dbReference type="PANTHER" id="PTHR42715:SF10">
    <property type="entry name" value="BETA-GLUCOSIDASE"/>
    <property type="match status" value="1"/>
</dbReference>
<dbReference type="InterPro" id="IPR017853">
    <property type="entry name" value="GH"/>
</dbReference>
<evidence type="ECO:0000256" key="1">
    <source>
        <dbReference type="ARBA" id="ARBA00005336"/>
    </source>
</evidence>
<feature type="signal peptide" evidence="5">
    <location>
        <begin position="1"/>
        <end position="20"/>
    </location>
</feature>
<dbReference type="PRINTS" id="PR00133">
    <property type="entry name" value="GLHYDRLASE3"/>
</dbReference>
<dbReference type="SUPFAM" id="SSF51445">
    <property type="entry name" value="(Trans)glycosidases"/>
    <property type="match status" value="1"/>
</dbReference>
<evidence type="ECO:0000256" key="2">
    <source>
        <dbReference type="ARBA" id="ARBA00022801"/>
    </source>
</evidence>
<proteinExistence type="inferred from homology"/>
<evidence type="ECO:0000256" key="4">
    <source>
        <dbReference type="RuleBase" id="RU361161"/>
    </source>
</evidence>
<feature type="chain" id="PRO_5005202734" evidence="5">
    <location>
        <begin position="21"/>
        <end position="792"/>
    </location>
</feature>
<name>A0A0H3U7X4_9BACT</name>
<dbReference type="SMART" id="SM01217">
    <property type="entry name" value="Fn3_like"/>
    <property type="match status" value="1"/>
</dbReference>
<dbReference type="InterPro" id="IPR050288">
    <property type="entry name" value="Cellulose_deg_GH3"/>
</dbReference>
<accession>A0A0H3U7X4</accession>
<keyword evidence="2 4" id="KW-0378">Hydrolase</keyword>
<dbReference type="InterPro" id="IPR026891">
    <property type="entry name" value="Fn3-like"/>
</dbReference>
<dbReference type="InterPro" id="IPR013783">
    <property type="entry name" value="Ig-like_fold"/>
</dbReference>
<dbReference type="InterPro" id="IPR019800">
    <property type="entry name" value="Glyco_hydro_3_AS"/>
</dbReference>
<dbReference type="SUPFAM" id="SSF52279">
    <property type="entry name" value="Beta-D-glucan exohydrolase, C-terminal domain"/>
    <property type="match status" value="1"/>
</dbReference>